<feature type="domain" description="PpiC" evidence="9">
    <location>
        <begin position="693"/>
        <end position="799"/>
    </location>
</feature>
<dbReference type="SUPFAM" id="SSF52833">
    <property type="entry name" value="Thioredoxin-like"/>
    <property type="match status" value="3"/>
</dbReference>
<reference evidence="11 12" key="1">
    <citation type="submission" date="2015-07" db="EMBL/GenBank/DDBJ databases">
        <title>Genome analysis of myxobacterium Chondromyces crocatus Cm c5 reveals a high potential for natural compound synthesis and the genetic basis for the loss of fruiting body formation.</title>
        <authorList>
            <person name="Zaburannyi N."/>
            <person name="Bunk B."/>
            <person name="Maier J."/>
            <person name="Overmann J."/>
            <person name="Mueller R."/>
        </authorList>
    </citation>
    <scope>NUCLEOTIDE SEQUENCE [LARGE SCALE GENOMIC DNA]</scope>
    <source>
        <strain evidence="11 12">Cm c5</strain>
    </source>
</reference>
<dbReference type="Gene3D" id="3.40.30.10">
    <property type="entry name" value="Glutaredoxin"/>
    <property type="match status" value="3"/>
</dbReference>
<evidence type="ECO:0000256" key="1">
    <source>
        <dbReference type="ARBA" id="ARBA00005791"/>
    </source>
</evidence>
<dbReference type="STRING" id="52.CMC5_017110"/>
<dbReference type="KEGG" id="ccro:CMC5_017110"/>
<keyword evidence="3" id="KW-0560">Oxidoreductase</keyword>
<organism evidence="11 12">
    <name type="scientific">Chondromyces crocatus</name>
    <dbReference type="NCBI Taxonomy" id="52"/>
    <lineage>
        <taxon>Bacteria</taxon>
        <taxon>Pseudomonadati</taxon>
        <taxon>Myxococcota</taxon>
        <taxon>Polyangia</taxon>
        <taxon>Polyangiales</taxon>
        <taxon>Polyangiaceae</taxon>
        <taxon>Chondromyces</taxon>
    </lineage>
</organism>
<dbReference type="PROSITE" id="PS51257">
    <property type="entry name" value="PROKAR_LIPOPROTEIN"/>
    <property type="match status" value="1"/>
</dbReference>
<keyword evidence="6" id="KW-0697">Rotamase</keyword>
<feature type="domain" description="Thioredoxin" evidence="10">
    <location>
        <begin position="41"/>
        <end position="237"/>
    </location>
</feature>
<evidence type="ECO:0000256" key="6">
    <source>
        <dbReference type="PROSITE-ProRule" id="PRU00278"/>
    </source>
</evidence>
<dbReference type="Pfam" id="PF13462">
    <property type="entry name" value="Thioredoxin_4"/>
    <property type="match status" value="2"/>
</dbReference>
<dbReference type="AlphaFoldDB" id="A0A0K1E9N5"/>
<dbReference type="Pfam" id="PF13616">
    <property type="entry name" value="Rotamase_3"/>
    <property type="match status" value="1"/>
</dbReference>
<evidence type="ECO:0000256" key="5">
    <source>
        <dbReference type="ARBA" id="ARBA00023284"/>
    </source>
</evidence>
<dbReference type="Pfam" id="PF01323">
    <property type="entry name" value="DSBA"/>
    <property type="match status" value="1"/>
</dbReference>
<accession>A0A0K1E9N5</accession>
<dbReference type="GO" id="GO:0003755">
    <property type="term" value="F:peptidyl-prolyl cis-trans isomerase activity"/>
    <property type="evidence" value="ECO:0007669"/>
    <property type="project" value="UniProtKB-KW"/>
</dbReference>
<dbReference type="InterPro" id="IPR036249">
    <property type="entry name" value="Thioredoxin-like_sf"/>
</dbReference>
<evidence type="ECO:0008006" key="13">
    <source>
        <dbReference type="Google" id="ProtNLM"/>
    </source>
</evidence>
<sequence>MSFRPLRPLRSLRLPLLLAALTACASQTPHPADQRPATAPPAMVAVPPDAEQRETAQGEPAQGSKVPVSRDDPSWGNPLAPVTVVLWGDYECPFTGKLAPTLLQLQAIYGPDELRIVWRHDPLPFHKNAALAHIAAETVFRIGGPAAFWKFHNLAMSNQRALTPENFEAWATQVDVPLLAFRAGIRRPEHESKVDRDVAEARRLGILGTPAALINGVLLSGFQPLDRFRAIIDEQLDEASALRAQGVPPARIYAQLSDAQFVNAEPEAAHPGKDAADTTLWSVPIDGSPIRGNPNAPITLVMFAGFQCPFSARVLPTLAALDQRYGDKLRIVFKHAPLPFHQRAIPAAQFALEAQAQKGEAAFWKAFELLFENQEQLDAKGLDAHARTLGLDVAAVRRAIATGKHSARIEGDKDLSDELDASGTPHFFINGRRLVGAQPEEAFKDLIDELLPQAQALLDAGIPPAKLYDTLQLGVKKVAFTRILAPAATRTQPGKGAPLGAPVTIQFFGDLQCPFTKRVLPTLQRVLTTYPGKVRLVWRHHPLPMHDEAPLAAAASVEAFKQKGDAGFWAFVDLLMADQSAQNLGRPQLEKHAARVGLDVARFRAALDAGTHEAAVDSDHQLAAQLHIFGTPTFAINDYYLSGAQAFTTFKKRIDKALGPKEAIAPGSIHGEPAPAPTPAPAPSPLAQLAAAKDALGAKHILVMHTGSVRARNDITRTKAEARARAEAALRAARAGTAFADLVAQYSDDASSAQRGGDLGRFGRGMMMREFEQGVESLGVGQLGITETPFGFHIILRTH</sequence>
<dbReference type="PANTHER" id="PTHR13887:SF14">
    <property type="entry name" value="DISULFIDE BOND FORMATION PROTEIN D"/>
    <property type="match status" value="1"/>
</dbReference>
<dbReference type="SUPFAM" id="SSF54534">
    <property type="entry name" value="FKBP-like"/>
    <property type="match status" value="1"/>
</dbReference>
<dbReference type="GO" id="GO:0016491">
    <property type="term" value="F:oxidoreductase activity"/>
    <property type="evidence" value="ECO:0007669"/>
    <property type="project" value="UniProtKB-KW"/>
</dbReference>
<keyword evidence="5" id="KW-0676">Redox-active center</keyword>
<evidence type="ECO:0000256" key="2">
    <source>
        <dbReference type="ARBA" id="ARBA00022729"/>
    </source>
</evidence>
<evidence type="ECO:0000313" key="11">
    <source>
        <dbReference type="EMBL" id="AKT37570.1"/>
    </source>
</evidence>
<evidence type="ECO:0000259" key="10">
    <source>
        <dbReference type="PROSITE" id="PS51352"/>
    </source>
</evidence>
<dbReference type="InterPro" id="IPR013766">
    <property type="entry name" value="Thioredoxin_domain"/>
</dbReference>
<dbReference type="InterPro" id="IPR046357">
    <property type="entry name" value="PPIase_dom_sf"/>
</dbReference>
<feature type="signal peptide" evidence="8">
    <location>
        <begin position="1"/>
        <end position="25"/>
    </location>
</feature>
<dbReference type="PROSITE" id="PS50198">
    <property type="entry name" value="PPIC_PPIASE_2"/>
    <property type="match status" value="1"/>
</dbReference>
<feature type="chain" id="PRO_5005459104" description="Peptidylprolyl isomerase" evidence="8">
    <location>
        <begin position="26"/>
        <end position="799"/>
    </location>
</feature>
<evidence type="ECO:0000313" key="12">
    <source>
        <dbReference type="Proteomes" id="UP000067626"/>
    </source>
</evidence>
<dbReference type="Proteomes" id="UP000067626">
    <property type="component" value="Chromosome"/>
</dbReference>
<comment type="similarity">
    <text evidence="1">Belongs to the thioredoxin family. DsbA subfamily.</text>
</comment>
<evidence type="ECO:0000256" key="7">
    <source>
        <dbReference type="SAM" id="MobiDB-lite"/>
    </source>
</evidence>
<feature type="domain" description="Thioredoxin" evidence="10">
    <location>
        <begin position="471"/>
        <end position="659"/>
    </location>
</feature>
<evidence type="ECO:0000256" key="8">
    <source>
        <dbReference type="SAM" id="SignalP"/>
    </source>
</evidence>
<name>A0A0K1E9N5_CHOCO</name>
<dbReference type="OrthoDB" id="9784686at2"/>
<evidence type="ECO:0000256" key="4">
    <source>
        <dbReference type="ARBA" id="ARBA00023157"/>
    </source>
</evidence>
<dbReference type="PANTHER" id="PTHR13887">
    <property type="entry name" value="GLUTATHIONE S-TRANSFERASE KAPPA"/>
    <property type="match status" value="1"/>
</dbReference>
<keyword evidence="12" id="KW-1185">Reference proteome</keyword>
<proteinExistence type="inferred from homology"/>
<dbReference type="InterPro" id="IPR001853">
    <property type="entry name" value="DSBA-like_thioredoxin_dom"/>
</dbReference>
<dbReference type="RefSeq" id="WP_050429918.1">
    <property type="nucleotide sequence ID" value="NZ_CP012159.1"/>
</dbReference>
<dbReference type="InterPro" id="IPR012336">
    <property type="entry name" value="Thioredoxin-like_fold"/>
</dbReference>
<protein>
    <recommendedName>
        <fullName evidence="13">Peptidylprolyl isomerase</fullName>
    </recommendedName>
</protein>
<feature type="domain" description="Thioredoxin" evidence="10">
    <location>
        <begin position="269"/>
        <end position="452"/>
    </location>
</feature>
<evidence type="ECO:0000259" key="9">
    <source>
        <dbReference type="PROSITE" id="PS50198"/>
    </source>
</evidence>
<keyword evidence="6" id="KW-0413">Isomerase</keyword>
<dbReference type="InterPro" id="IPR000297">
    <property type="entry name" value="PPIase_PpiC"/>
</dbReference>
<gene>
    <name evidence="11" type="ORF">CMC5_017110</name>
</gene>
<evidence type="ECO:0000256" key="3">
    <source>
        <dbReference type="ARBA" id="ARBA00023002"/>
    </source>
</evidence>
<keyword evidence="2 8" id="KW-0732">Signal</keyword>
<dbReference type="Gene3D" id="3.10.50.40">
    <property type="match status" value="1"/>
</dbReference>
<keyword evidence="4" id="KW-1015">Disulfide bond</keyword>
<dbReference type="PROSITE" id="PS51352">
    <property type="entry name" value="THIOREDOXIN_2"/>
    <property type="match status" value="3"/>
</dbReference>
<dbReference type="EMBL" id="CP012159">
    <property type="protein sequence ID" value="AKT37570.1"/>
    <property type="molecule type" value="Genomic_DNA"/>
</dbReference>
<feature type="region of interest" description="Disordered" evidence="7">
    <location>
        <begin position="49"/>
        <end position="73"/>
    </location>
</feature>